<dbReference type="EMBL" id="JAZGQO010000010">
    <property type="protein sequence ID" value="KAK6177255.1"/>
    <property type="molecule type" value="Genomic_DNA"/>
</dbReference>
<reference evidence="1 2" key="1">
    <citation type="submission" date="2024-01" db="EMBL/GenBank/DDBJ databases">
        <title>The genome of the rayed Mediterranean limpet Patella caerulea (Linnaeus, 1758).</title>
        <authorList>
            <person name="Anh-Thu Weber A."/>
            <person name="Halstead-Nussloch G."/>
        </authorList>
    </citation>
    <scope>NUCLEOTIDE SEQUENCE [LARGE SCALE GENOMIC DNA]</scope>
    <source>
        <strain evidence="1">AATW-2023a</strain>
        <tissue evidence="1">Whole specimen</tissue>
    </source>
</reference>
<dbReference type="Proteomes" id="UP001347796">
    <property type="component" value="Unassembled WGS sequence"/>
</dbReference>
<evidence type="ECO:0000313" key="2">
    <source>
        <dbReference type="Proteomes" id="UP001347796"/>
    </source>
</evidence>
<sequence>MVSGIIRGSSKVKHIHLQSRYPLGNGRGFNREQDARWAKHTLPLLGYPLGTGREFNKEHAYPAYVTTPICTNSSLGHGSGLIQKKTLWTKTRALCYNPATQTLLHSA</sequence>
<dbReference type="AlphaFoldDB" id="A0AAN8PV45"/>
<keyword evidence="2" id="KW-1185">Reference proteome</keyword>
<organism evidence="1 2">
    <name type="scientific">Patella caerulea</name>
    <name type="common">Rayed Mediterranean limpet</name>
    <dbReference type="NCBI Taxonomy" id="87958"/>
    <lineage>
        <taxon>Eukaryota</taxon>
        <taxon>Metazoa</taxon>
        <taxon>Spiralia</taxon>
        <taxon>Lophotrochozoa</taxon>
        <taxon>Mollusca</taxon>
        <taxon>Gastropoda</taxon>
        <taxon>Patellogastropoda</taxon>
        <taxon>Patelloidea</taxon>
        <taxon>Patellidae</taxon>
        <taxon>Patella</taxon>
    </lineage>
</organism>
<name>A0AAN8PV45_PATCE</name>
<protein>
    <submittedName>
        <fullName evidence="1">Uncharacterized protein</fullName>
    </submittedName>
</protein>
<accession>A0AAN8PV45</accession>
<gene>
    <name evidence="1" type="ORF">SNE40_015389</name>
</gene>
<proteinExistence type="predicted"/>
<evidence type="ECO:0000313" key="1">
    <source>
        <dbReference type="EMBL" id="KAK6177255.1"/>
    </source>
</evidence>
<comment type="caution">
    <text evidence="1">The sequence shown here is derived from an EMBL/GenBank/DDBJ whole genome shotgun (WGS) entry which is preliminary data.</text>
</comment>